<name>A0ABM8A904_9DEIO</name>
<dbReference type="InterPro" id="IPR012902">
    <property type="entry name" value="N_methyl_site"/>
</dbReference>
<sequence length="266" mass="27861">MRPSRREGAFTLLELLVGMALVGLILTALLSLNLSTNRSASSLQVRNDLLAETQTAQNYVVGKLRDAAYVFPAGTTLVLGTSGGYSTRKPGTTSSGTWTVGTDPIIAFVLPPRATTPGTCSTSESTTTGPKFCYTFYAYYPVQRNVMTGSSGATGANNPGADATNDASAWVLMEYRRNYASITALSSSLASGISSGTGLMVLDYLRPPASGEKLFDQTDSTSVGVSSVTLQLATQRLGGQTVLVPATGRHSVTVYPRNVGKPVVPN</sequence>
<evidence type="ECO:0000313" key="7">
    <source>
        <dbReference type="Proteomes" id="UP001064971"/>
    </source>
</evidence>
<organism evidence="6 7">
    <name type="scientific">Deinococcus aetherius</name>
    <dbReference type="NCBI Taxonomy" id="200252"/>
    <lineage>
        <taxon>Bacteria</taxon>
        <taxon>Thermotogati</taxon>
        <taxon>Deinococcota</taxon>
        <taxon>Deinococci</taxon>
        <taxon>Deinococcales</taxon>
        <taxon>Deinococcaceae</taxon>
        <taxon>Deinococcus</taxon>
    </lineage>
</organism>
<accession>A0ABM8A904</accession>
<keyword evidence="5" id="KW-0472">Membrane</keyword>
<evidence type="ECO:0000256" key="5">
    <source>
        <dbReference type="SAM" id="Phobius"/>
    </source>
</evidence>
<dbReference type="InterPro" id="IPR045584">
    <property type="entry name" value="Pilin-like"/>
</dbReference>
<feature type="transmembrane region" description="Helical" evidence="5">
    <location>
        <begin position="12"/>
        <end position="32"/>
    </location>
</feature>
<evidence type="ECO:0000256" key="1">
    <source>
        <dbReference type="ARBA" id="ARBA00004203"/>
    </source>
</evidence>
<evidence type="ECO:0000256" key="2">
    <source>
        <dbReference type="ARBA" id="ARBA00004418"/>
    </source>
</evidence>
<reference evidence="6" key="1">
    <citation type="submission" date="2022-07" db="EMBL/GenBank/DDBJ databases">
        <title>Complete Genome Sequence of the Radioresistant Bacterium Deinococcus aetherius ST0316, Isolated from the Air Dust collected in Lower Stratosphere above Japan.</title>
        <authorList>
            <person name="Satoh K."/>
            <person name="Hagiwara K."/>
            <person name="Katsumata K."/>
            <person name="Kubo A."/>
            <person name="Yokobori S."/>
            <person name="Yamagishi A."/>
            <person name="Oono Y."/>
            <person name="Narumi I."/>
        </authorList>
    </citation>
    <scope>NUCLEOTIDE SEQUENCE</scope>
    <source>
        <strain evidence="6">ST0316</strain>
    </source>
</reference>
<dbReference type="RefSeq" id="WP_264776064.1">
    <property type="nucleotide sequence ID" value="NZ_AP026560.1"/>
</dbReference>
<comment type="subcellular location">
    <subcellularLocation>
        <location evidence="1">Cell outer membrane</location>
        <topology evidence="1">Single-pass membrane protein</topology>
    </subcellularLocation>
    <subcellularLocation>
        <location evidence="2">Periplasm</location>
    </subcellularLocation>
</comment>
<evidence type="ECO:0000256" key="3">
    <source>
        <dbReference type="ARBA" id="ARBA00022764"/>
    </source>
</evidence>
<dbReference type="EMBL" id="AP026560">
    <property type="protein sequence ID" value="BDP40184.1"/>
    <property type="molecule type" value="Genomic_DNA"/>
</dbReference>
<dbReference type="Pfam" id="PF07963">
    <property type="entry name" value="N_methyl"/>
    <property type="match status" value="1"/>
</dbReference>
<keyword evidence="5" id="KW-1133">Transmembrane helix</keyword>
<keyword evidence="3" id="KW-0574">Periplasm</keyword>
<dbReference type="SUPFAM" id="SSF54523">
    <property type="entry name" value="Pili subunits"/>
    <property type="match status" value="1"/>
</dbReference>
<dbReference type="NCBIfam" id="TIGR02532">
    <property type="entry name" value="IV_pilin_GFxxxE"/>
    <property type="match status" value="1"/>
</dbReference>
<keyword evidence="7" id="KW-1185">Reference proteome</keyword>
<proteinExistence type="predicted"/>
<evidence type="ECO:0000313" key="6">
    <source>
        <dbReference type="EMBL" id="BDP40184.1"/>
    </source>
</evidence>
<protein>
    <submittedName>
        <fullName evidence="6">Prepilin-type N-terminal cleavage/methylation domain-containing protein</fullName>
    </submittedName>
</protein>
<gene>
    <name evidence="6" type="ORF">DAETH_01530</name>
</gene>
<dbReference type="Proteomes" id="UP001064971">
    <property type="component" value="Chromosome"/>
</dbReference>
<keyword evidence="4" id="KW-0998">Cell outer membrane</keyword>
<keyword evidence="5" id="KW-0812">Transmembrane</keyword>
<evidence type="ECO:0000256" key="4">
    <source>
        <dbReference type="ARBA" id="ARBA00023237"/>
    </source>
</evidence>